<comment type="caution">
    <text evidence="1">The sequence shown here is derived from an EMBL/GenBank/DDBJ whole genome shotgun (WGS) entry which is preliminary data.</text>
</comment>
<accession>A0ABS8VEV0</accession>
<name>A0ABS8VEV0_DATST</name>
<gene>
    <name evidence="1" type="ORF">HAX54_033276</name>
</gene>
<sequence length="78" mass="8548">MRATYWYLRTTNVNEDGLEGALPRPEKASASLTLALAKCKGPWVKSQAVWLTKGYDESLDVATTRHVSHLMGGAEAVK</sequence>
<evidence type="ECO:0000313" key="2">
    <source>
        <dbReference type="Proteomes" id="UP000823775"/>
    </source>
</evidence>
<reference evidence="1 2" key="1">
    <citation type="journal article" date="2021" name="BMC Genomics">
        <title>Datura genome reveals duplications of psychoactive alkaloid biosynthetic genes and high mutation rate following tissue culture.</title>
        <authorList>
            <person name="Rajewski A."/>
            <person name="Carter-House D."/>
            <person name="Stajich J."/>
            <person name="Litt A."/>
        </authorList>
    </citation>
    <scope>NUCLEOTIDE SEQUENCE [LARGE SCALE GENOMIC DNA]</scope>
    <source>
        <strain evidence="1">AR-01</strain>
    </source>
</reference>
<protein>
    <submittedName>
        <fullName evidence="1">Uncharacterized protein</fullName>
    </submittedName>
</protein>
<proteinExistence type="predicted"/>
<organism evidence="1 2">
    <name type="scientific">Datura stramonium</name>
    <name type="common">Jimsonweed</name>
    <name type="synonym">Common thornapple</name>
    <dbReference type="NCBI Taxonomy" id="4076"/>
    <lineage>
        <taxon>Eukaryota</taxon>
        <taxon>Viridiplantae</taxon>
        <taxon>Streptophyta</taxon>
        <taxon>Embryophyta</taxon>
        <taxon>Tracheophyta</taxon>
        <taxon>Spermatophyta</taxon>
        <taxon>Magnoliopsida</taxon>
        <taxon>eudicotyledons</taxon>
        <taxon>Gunneridae</taxon>
        <taxon>Pentapetalae</taxon>
        <taxon>asterids</taxon>
        <taxon>lamiids</taxon>
        <taxon>Solanales</taxon>
        <taxon>Solanaceae</taxon>
        <taxon>Solanoideae</taxon>
        <taxon>Datureae</taxon>
        <taxon>Datura</taxon>
    </lineage>
</organism>
<evidence type="ECO:0000313" key="1">
    <source>
        <dbReference type="EMBL" id="MCD9644827.1"/>
    </source>
</evidence>
<keyword evidence="2" id="KW-1185">Reference proteome</keyword>
<dbReference type="EMBL" id="JACEIK010004257">
    <property type="protein sequence ID" value="MCD9644827.1"/>
    <property type="molecule type" value="Genomic_DNA"/>
</dbReference>
<dbReference type="Proteomes" id="UP000823775">
    <property type="component" value="Unassembled WGS sequence"/>
</dbReference>